<dbReference type="Gene3D" id="2.60.40.1180">
    <property type="entry name" value="Golgi alpha-mannosidase II"/>
    <property type="match status" value="1"/>
</dbReference>
<dbReference type="GO" id="GO:0005987">
    <property type="term" value="P:sucrose catabolic process"/>
    <property type="evidence" value="ECO:0007669"/>
    <property type="project" value="TreeGrafter"/>
</dbReference>
<dbReference type="InterPro" id="IPR017853">
    <property type="entry name" value="GH"/>
</dbReference>
<dbReference type="InterPro" id="IPR006047">
    <property type="entry name" value="GH13_cat_dom"/>
</dbReference>
<dbReference type="GO" id="GO:0004575">
    <property type="term" value="F:sucrose alpha-glucosidase activity"/>
    <property type="evidence" value="ECO:0007669"/>
    <property type="project" value="TreeGrafter"/>
</dbReference>
<dbReference type="PANTHER" id="PTHR10357">
    <property type="entry name" value="ALPHA-AMYLASE FAMILY MEMBER"/>
    <property type="match status" value="1"/>
</dbReference>
<dbReference type="GO" id="GO:0033934">
    <property type="term" value="F:glucan 1,4-alpha-maltotriohydrolase activity"/>
    <property type="evidence" value="ECO:0007669"/>
    <property type="project" value="TreeGrafter"/>
</dbReference>
<dbReference type="GO" id="GO:0004574">
    <property type="term" value="F:oligo-1,6-glucosidase activity"/>
    <property type="evidence" value="ECO:0007669"/>
    <property type="project" value="TreeGrafter"/>
</dbReference>
<dbReference type="Proteomes" id="UP001154252">
    <property type="component" value="Unassembled WGS sequence"/>
</dbReference>
<evidence type="ECO:0000256" key="2">
    <source>
        <dbReference type="ARBA" id="ARBA00022801"/>
    </source>
</evidence>
<dbReference type="Gene3D" id="3.90.400.10">
    <property type="entry name" value="Oligo-1,6-glucosidase, Domain 2"/>
    <property type="match status" value="1"/>
</dbReference>
<dbReference type="Pfam" id="PF00128">
    <property type="entry name" value="Alpha-amylase"/>
    <property type="match status" value="1"/>
</dbReference>
<dbReference type="SMART" id="SM00642">
    <property type="entry name" value="Aamy"/>
    <property type="match status" value="1"/>
</dbReference>
<dbReference type="PANTHER" id="PTHR10357:SF232">
    <property type="entry name" value="GLYCOSYL HYDROLASE FAMILY 13 CATALYTIC DOMAIN-CONTAINING PROTEIN"/>
    <property type="match status" value="1"/>
</dbReference>
<dbReference type="FunFam" id="3.20.20.80:FF:000064">
    <property type="entry name" value="Oligo-1,6-glucosidase"/>
    <property type="match status" value="1"/>
</dbReference>
<protein>
    <recommendedName>
        <fullName evidence="5">Glycosyl hydrolase family 13 catalytic domain-containing protein</fullName>
    </recommendedName>
</protein>
<dbReference type="FunFam" id="3.20.20.80:FF:000087">
    <property type="entry name" value="Oligo-1,6-glucosidase IMA1"/>
    <property type="match status" value="1"/>
</dbReference>
<evidence type="ECO:0000256" key="3">
    <source>
        <dbReference type="ARBA" id="ARBA00023295"/>
    </source>
</evidence>
<dbReference type="GO" id="GO:0004556">
    <property type="term" value="F:alpha-amylase activity"/>
    <property type="evidence" value="ECO:0007669"/>
    <property type="project" value="TreeGrafter"/>
</dbReference>
<keyword evidence="3" id="KW-0326">Glycosidase</keyword>
<dbReference type="FunFam" id="3.90.400.10:FF:000004">
    <property type="entry name" value="Oligo-1,6-glucosidase"/>
    <property type="match status" value="1"/>
</dbReference>
<dbReference type="InterPro" id="IPR045857">
    <property type="entry name" value="O16G_dom_2"/>
</dbReference>
<gene>
    <name evidence="6" type="ORF">PEGY_LOCUS1261</name>
</gene>
<dbReference type="GO" id="GO:0000025">
    <property type="term" value="P:maltose catabolic process"/>
    <property type="evidence" value="ECO:0007669"/>
    <property type="project" value="TreeGrafter"/>
</dbReference>
<proteinExistence type="inferred from homology"/>
<reference evidence="6" key="1">
    <citation type="submission" date="2021-07" db="EMBL/GenBank/DDBJ databases">
        <authorList>
            <person name="Branca A.L. A."/>
        </authorList>
    </citation>
    <scope>NUCLEOTIDE SEQUENCE</scope>
</reference>
<feature type="domain" description="Glycosyl hydrolase family 13 catalytic" evidence="5">
    <location>
        <begin position="27"/>
        <end position="445"/>
    </location>
</feature>
<evidence type="ECO:0000313" key="7">
    <source>
        <dbReference type="Proteomes" id="UP001154252"/>
    </source>
</evidence>
<keyword evidence="2" id="KW-0378">Hydrolase</keyword>
<sequence length="595" mass="68136">MPSLESTSAEPLQTSLRKWWKESSVYQVYPASFCDSNGDGIGDIQGIISKLDYIKSLGSDIVWLNPIFSSPQVDMGYDISDYYGIHPQYGTVEDVNELAAAVHSRHMKLVLDLVVNHTSDQHPWFQESRSSVTNAYRDWYIWRKPVFRDGEKHPPNNWRSYFGGSAWTYDERTEEYYLHLFAREQPDLNWENPQVPAAVHEIIRYWLDRGADGFRMDVINFISKDQRFPDAPIADPESPWQSGKDFYACGPRLHGHLRDIGRILKEYDAFSVGEMLDVENPAEILKAVGHDRGEINMAFHFEIVNMDHGPTDKFANRKWDLQELKSIVCKWQNFMHDNHGWNALYLENHDQGRSVSRFASDRPEHRELSAKLLATFLGCQSGTLFVYQGQELGMPNVPQDWPLDNYRDIETLNHWKELISRHPEDISMHETALAEYRLKSRDNSRTPMQWDDSLNAGFSVGEPWIPVHCDYATLNAAAQVKDPGSVYWYWSEMLRLRKEYLGTLVYGSFALVDPENQDVFAFVRSPSPGSSSLERALIVLNFRPYEVTWALPPKAISNPGRVVLSNYPGRTETGLEPSGSISLGPMEAIVCLAEG</sequence>
<comment type="caution">
    <text evidence="6">The sequence shown here is derived from an EMBL/GenBank/DDBJ whole genome shotgun (WGS) entry which is preliminary data.</text>
</comment>
<name>A0A9W4K4D6_9EURO</name>
<accession>A0A9W4K4D6</accession>
<keyword evidence="4" id="KW-0462">Maltose metabolism</keyword>
<dbReference type="SUPFAM" id="SSF51011">
    <property type="entry name" value="Glycosyl hydrolase domain"/>
    <property type="match status" value="1"/>
</dbReference>
<dbReference type="AlphaFoldDB" id="A0A9W4K4D6"/>
<dbReference type="SUPFAM" id="SSF51445">
    <property type="entry name" value="(Trans)glycosidases"/>
    <property type="match status" value="1"/>
</dbReference>
<dbReference type="CDD" id="cd11333">
    <property type="entry name" value="AmyAc_SI_OligoGlu_DGase"/>
    <property type="match status" value="1"/>
</dbReference>
<evidence type="ECO:0000259" key="5">
    <source>
        <dbReference type="SMART" id="SM00642"/>
    </source>
</evidence>
<keyword evidence="7" id="KW-1185">Reference proteome</keyword>
<dbReference type="Gene3D" id="3.20.20.80">
    <property type="entry name" value="Glycosidases"/>
    <property type="match status" value="1"/>
</dbReference>
<comment type="similarity">
    <text evidence="1">Belongs to the glycosyl hydrolase 13 family.</text>
</comment>
<evidence type="ECO:0000313" key="6">
    <source>
        <dbReference type="EMBL" id="CAG8887962.1"/>
    </source>
</evidence>
<evidence type="ECO:0000256" key="1">
    <source>
        <dbReference type="ARBA" id="ARBA00008061"/>
    </source>
</evidence>
<dbReference type="InterPro" id="IPR013780">
    <property type="entry name" value="Glyco_hydro_b"/>
</dbReference>
<dbReference type="OrthoDB" id="1740265at2759"/>
<evidence type="ECO:0000256" key="4">
    <source>
        <dbReference type="ARBA" id="ARBA00026248"/>
    </source>
</evidence>
<dbReference type="EMBL" id="CAJVRC010000839">
    <property type="protein sequence ID" value="CAG8887962.1"/>
    <property type="molecule type" value="Genomic_DNA"/>
</dbReference>
<organism evidence="6 7">
    <name type="scientific">Penicillium egyptiacum</name>
    <dbReference type="NCBI Taxonomy" id="1303716"/>
    <lineage>
        <taxon>Eukaryota</taxon>
        <taxon>Fungi</taxon>
        <taxon>Dikarya</taxon>
        <taxon>Ascomycota</taxon>
        <taxon>Pezizomycotina</taxon>
        <taxon>Eurotiomycetes</taxon>
        <taxon>Eurotiomycetidae</taxon>
        <taxon>Eurotiales</taxon>
        <taxon>Aspergillaceae</taxon>
        <taxon>Penicillium</taxon>
    </lineage>
</organism>